<dbReference type="AlphaFoldDB" id="A0A2Z5ZI79"/>
<protein>
    <submittedName>
        <fullName evidence="1">Hemolysin D</fullName>
    </submittedName>
</protein>
<reference evidence="1 2" key="1">
    <citation type="submission" date="2018-02" db="EMBL/GenBank/DDBJ databases">
        <title>Acetobacter orientalis genome.</title>
        <authorList>
            <person name="Nakashima N."/>
            <person name="Tamura T."/>
        </authorList>
    </citation>
    <scope>NUCLEOTIDE SEQUENCE [LARGE SCALE GENOMIC DNA]</scope>
    <source>
        <strain evidence="1 2">FAN1</strain>
    </source>
</reference>
<sequence length="43" mass="4864">MWCHSGESCFGKITHIVPAGLLPGRKMLRSTQQKTSVHERCHD</sequence>
<gene>
    <name evidence="1" type="ORF">AcetOrient_orf03178</name>
</gene>
<evidence type="ECO:0000313" key="2">
    <source>
        <dbReference type="Proteomes" id="UP000270034"/>
    </source>
</evidence>
<accession>A0A2Z5ZI79</accession>
<evidence type="ECO:0000313" key="1">
    <source>
        <dbReference type="EMBL" id="BBC80472.1"/>
    </source>
</evidence>
<dbReference type="Proteomes" id="UP000270034">
    <property type="component" value="Chromosome"/>
</dbReference>
<organism evidence="1 2">
    <name type="scientific">Acetobacter orientalis</name>
    <dbReference type="NCBI Taxonomy" id="146474"/>
    <lineage>
        <taxon>Bacteria</taxon>
        <taxon>Pseudomonadati</taxon>
        <taxon>Pseudomonadota</taxon>
        <taxon>Alphaproteobacteria</taxon>
        <taxon>Acetobacterales</taxon>
        <taxon>Acetobacteraceae</taxon>
        <taxon>Acetobacter</taxon>
    </lineage>
</organism>
<name>A0A2Z5ZI79_9PROT</name>
<proteinExistence type="predicted"/>
<dbReference type="KEGG" id="aot:AcetOri_orf03178"/>
<dbReference type="EMBL" id="AP018515">
    <property type="protein sequence ID" value="BBC80472.1"/>
    <property type="molecule type" value="Genomic_DNA"/>
</dbReference>